<evidence type="ECO:0000256" key="2">
    <source>
        <dbReference type="ARBA" id="ARBA00022475"/>
    </source>
</evidence>
<feature type="transmembrane region" description="Helical" evidence="7">
    <location>
        <begin position="365"/>
        <end position="392"/>
    </location>
</feature>
<dbReference type="RefSeq" id="WP_057571282.1">
    <property type="nucleotide sequence ID" value="NZ_CARCJL010000006.1"/>
</dbReference>
<dbReference type="PIRSF" id="PIRSF006066">
    <property type="entry name" value="HI0050"/>
    <property type="match status" value="1"/>
</dbReference>
<gene>
    <name evidence="9" type="primary">siaT_5</name>
    <name evidence="9" type="ORF">ERS852480_00780</name>
</gene>
<keyword evidence="2" id="KW-1003">Cell membrane</keyword>
<dbReference type="InterPro" id="IPR004681">
    <property type="entry name" value="TRAP_DctM"/>
</dbReference>
<feature type="transmembrane region" description="Helical" evidence="7">
    <location>
        <begin position="246"/>
        <end position="265"/>
    </location>
</feature>
<feature type="transmembrane region" description="Helical" evidence="7">
    <location>
        <begin position="404"/>
        <end position="425"/>
    </location>
</feature>
<proteinExistence type="predicted"/>
<dbReference type="PANTHER" id="PTHR33362:SF2">
    <property type="entry name" value="TRAP TRANSPORTER LARGE PERMEASE PROTEIN"/>
    <property type="match status" value="1"/>
</dbReference>
<dbReference type="NCBIfam" id="TIGR00786">
    <property type="entry name" value="dctM"/>
    <property type="match status" value="1"/>
</dbReference>
<name>A0A174DUY5_9FIRM</name>
<sequence length="434" mass="46404">MNEIAIGTIMLFATLAILMVIRIPIAFSLAISALVTATYLGIPYFNLFQKMSVSLLSFTFIAVPFFIMMAQVMTDGEITSKLMAFCNIIVGRIRGGTAIVNILVSMLFGGISGSSAADVSSIGAMLIPAMVKEGYDEDYSVAVTVTSSVEGVIIPPSQNMLFYALASASGISISTLLACGYIPGVMLTLGLMIPAYVIAVRKRYPLGVKRSMRENIKIIWEALLGLGAIVIVLAGTSFGICSATEAAAVAAVYALFLTLFVYRNMTLKLYLEGLKKCLPTMTMAMAIISASGAFGYVMSYLKVPQNLSTWLLSLTSNRTLLVLLLLLMMLVLGCFMDMGILILLTTPILFPIATGALGFNPYHFGVVLVLAYGIGLCTPPVGTSLFIGCSIAKVPVEKVVKGFLPFYLSMIIMLLLLTFIPPLSLGLPKLMGLL</sequence>
<dbReference type="InterPro" id="IPR010656">
    <property type="entry name" value="DctM"/>
</dbReference>
<feature type="transmembrane region" description="Helical" evidence="7">
    <location>
        <begin position="51"/>
        <end position="70"/>
    </location>
</feature>
<feature type="domain" description="TRAP C4-dicarboxylate transport system permease DctM subunit" evidence="8">
    <location>
        <begin position="12"/>
        <end position="422"/>
    </location>
</feature>
<feature type="transmembrane region" description="Helical" evidence="7">
    <location>
        <begin position="82"/>
        <end position="108"/>
    </location>
</feature>
<keyword evidence="6 7" id="KW-0472">Membrane</keyword>
<evidence type="ECO:0000256" key="3">
    <source>
        <dbReference type="ARBA" id="ARBA00022519"/>
    </source>
</evidence>
<feature type="transmembrane region" description="Helical" evidence="7">
    <location>
        <begin position="12"/>
        <end position="39"/>
    </location>
</feature>
<feature type="transmembrane region" description="Helical" evidence="7">
    <location>
        <begin position="218"/>
        <end position="240"/>
    </location>
</feature>
<dbReference type="AlphaFoldDB" id="A0A174DUY5"/>
<dbReference type="EMBL" id="CZAB01000004">
    <property type="protein sequence ID" value="CUO27855.1"/>
    <property type="molecule type" value="Genomic_DNA"/>
</dbReference>
<dbReference type="GO" id="GO:0005886">
    <property type="term" value="C:plasma membrane"/>
    <property type="evidence" value="ECO:0007669"/>
    <property type="project" value="UniProtKB-SubCell"/>
</dbReference>
<feature type="transmembrane region" description="Helical" evidence="7">
    <location>
        <begin position="171"/>
        <end position="197"/>
    </location>
</feature>
<evidence type="ECO:0000259" key="8">
    <source>
        <dbReference type="Pfam" id="PF06808"/>
    </source>
</evidence>
<dbReference type="Proteomes" id="UP000095512">
    <property type="component" value="Unassembled WGS sequence"/>
</dbReference>
<keyword evidence="5 7" id="KW-1133">Transmembrane helix</keyword>
<evidence type="ECO:0000256" key="4">
    <source>
        <dbReference type="ARBA" id="ARBA00022692"/>
    </source>
</evidence>
<evidence type="ECO:0000256" key="1">
    <source>
        <dbReference type="ARBA" id="ARBA00004429"/>
    </source>
</evidence>
<dbReference type="Pfam" id="PF06808">
    <property type="entry name" value="DctM"/>
    <property type="match status" value="1"/>
</dbReference>
<evidence type="ECO:0000313" key="10">
    <source>
        <dbReference type="Proteomes" id="UP000095512"/>
    </source>
</evidence>
<feature type="transmembrane region" description="Helical" evidence="7">
    <location>
        <begin position="310"/>
        <end position="332"/>
    </location>
</feature>
<comment type="subcellular location">
    <subcellularLocation>
        <location evidence="1">Cell inner membrane</location>
        <topology evidence="1">Multi-pass membrane protein</topology>
    </subcellularLocation>
</comment>
<feature type="transmembrane region" description="Helical" evidence="7">
    <location>
        <begin position="277"/>
        <end position="298"/>
    </location>
</feature>
<evidence type="ECO:0000256" key="6">
    <source>
        <dbReference type="ARBA" id="ARBA00023136"/>
    </source>
</evidence>
<keyword evidence="4 7" id="KW-0812">Transmembrane</keyword>
<feature type="transmembrane region" description="Helical" evidence="7">
    <location>
        <begin position="339"/>
        <end position="359"/>
    </location>
</feature>
<evidence type="ECO:0000256" key="7">
    <source>
        <dbReference type="SAM" id="Phobius"/>
    </source>
</evidence>
<dbReference type="PANTHER" id="PTHR33362">
    <property type="entry name" value="SIALIC ACID TRAP TRANSPORTER PERMEASE PROTEIN SIAT-RELATED"/>
    <property type="match status" value="1"/>
</dbReference>
<organism evidence="9 10">
    <name type="scientific">Enterocloster clostridioformis</name>
    <dbReference type="NCBI Taxonomy" id="1531"/>
    <lineage>
        <taxon>Bacteria</taxon>
        <taxon>Bacillati</taxon>
        <taxon>Bacillota</taxon>
        <taxon>Clostridia</taxon>
        <taxon>Lachnospirales</taxon>
        <taxon>Lachnospiraceae</taxon>
        <taxon>Enterocloster</taxon>
    </lineage>
</organism>
<evidence type="ECO:0000256" key="5">
    <source>
        <dbReference type="ARBA" id="ARBA00022989"/>
    </source>
</evidence>
<dbReference type="GO" id="GO:0022857">
    <property type="term" value="F:transmembrane transporter activity"/>
    <property type="evidence" value="ECO:0007669"/>
    <property type="project" value="TreeGrafter"/>
</dbReference>
<reference evidence="9 10" key="1">
    <citation type="submission" date="2015-09" db="EMBL/GenBank/DDBJ databases">
        <authorList>
            <consortium name="Pathogen Informatics"/>
        </authorList>
    </citation>
    <scope>NUCLEOTIDE SEQUENCE [LARGE SCALE GENOMIC DNA]</scope>
    <source>
        <strain evidence="9 10">2789STDY5834865</strain>
    </source>
</reference>
<accession>A0A174DUY5</accession>
<evidence type="ECO:0000313" key="9">
    <source>
        <dbReference type="EMBL" id="CUO27855.1"/>
    </source>
</evidence>
<protein>
    <submittedName>
        <fullName evidence="9">TRAP dicarboxylate transporter subunit DctM</fullName>
    </submittedName>
</protein>
<keyword evidence="3" id="KW-0997">Cell inner membrane</keyword>